<name>A0A9D1TLY6_9FIRM</name>
<proteinExistence type="predicted"/>
<sequence>MKKFLLFLFLLVLLYLSAMFRSPALLMLFLMIVLAMPVFRLICGHISKRITAEFEKNMYFSVNSGEKRLGLKIINPCVLPVNRLGIEVSCGYGAGEEKRLVYYTAVSERSSDINGLKVSVPYCGIMSVKLKRLAVYDYLKVFKAKKWVEESAEIVVFPREEAMNIVLPAYALGGTGHYNMLRREILSGSSRDFKQLREYRSGDSARFIHWNQTAKTDQLWIKEYEKEFELSAEICLSGAHTEKIDEKRLSAFYEVLSALVLGLLRCIKGVSVSWLSDSGGSVSIAVGSEKECRDMLYSLYREGGGIRSIDAPLARDAGEKHFILDLDLRLHCGKAKVFEFTQSGYKDEIKSVSLTV</sequence>
<accession>A0A9D1TLY6</accession>
<feature type="domain" description="DUF58" evidence="1">
    <location>
        <begin position="196"/>
        <end position="234"/>
    </location>
</feature>
<evidence type="ECO:0000259" key="1">
    <source>
        <dbReference type="Pfam" id="PF01882"/>
    </source>
</evidence>
<dbReference type="InterPro" id="IPR002881">
    <property type="entry name" value="DUF58"/>
</dbReference>
<comment type="caution">
    <text evidence="2">The sequence shown here is derived from an EMBL/GenBank/DDBJ whole genome shotgun (WGS) entry which is preliminary data.</text>
</comment>
<evidence type="ECO:0000313" key="2">
    <source>
        <dbReference type="EMBL" id="HIV86432.1"/>
    </source>
</evidence>
<reference evidence="2" key="2">
    <citation type="submission" date="2021-04" db="EMBL/GenBank/DDBJ databases">
        <authorList>
            <person name="Gilroy R."/>
        </authorList>
    </citation>
    <scope>NUCLEOTIDE SEQUENCE</scope>
    <source>
        <strain evidence="2">5790</strain>
    </source>
</reference>
<gene>
    <name evidence="2" type="ORF">H9900_06480</name>
</gene>
<reference evidence="2" key="1">
    <citation type="journal article" date="2021" name="PeerJ">
        <title>Extensive microbial diversity within the chicken gut microbiome revealed by metagenomics and culture.</title>
        <authorList>
            <person name="Gilroy R."/>
            <person name="Ravi A."/>
            <person name="Getino M."/>
            <person name="Pursley I."/>
            <person name="Horton D.L."/>
            <person name="Alikhan N.F."/>
            <person name="Baker D."/>
            <person name="Gharbi K."/>
            <person name="Hall N."/>
            <person name="Watson M."/>
            <person name="Adriaenssens E.M."/>
            <person name="Foster-Nyarko E."/>
            <person name="Jarju S."/>
            <person name="Secka A."/>
            <person name="Antonio M."/>
            <person name="Oren A."/>
            <person name="Chaudhuri R.R."/>
            <person name="La Ragione R."/>
            <person name="Hildebrand F."/>
            <person name="Pallen M.J."/>
        </authorList>
    </citation>
    <scope>NUCLEOTIDE SEQUENCE</scope>
    <source>
        <strain evidence="2">5790</strain>
    </source>
</reference>
<protein>
    <submittedName>
        <fullName evidence="2">DUF58 domain-containing protein</fullName>
    </submittedName>
</protein>
<dbReference type="Proteomes" id="UP000824162">
    <property type="component" value="Unassembled WGS sequence"/>
</dbReference>
<dbReference type="PANTHER" id="PTHR34351">
    <property type="entry name" value="SLR1927 PROTEIN-RELATED"/>
    <property type="match status" value="1"/>
</dbReference>
<dbReference type="EMBL" id="DXIJ01000140">
    <property type="protein sequence ID" value="HIV86432.1"/>
    <property type="molecule type" value="Genomic_DNA"/>
</dbReference>
<dbReference type="Pfam" id="PF01882">
    <property type="entry name" value="DUF58"/>
    <property type="match status" value="1"/>
</dbReference>
<organism evidence="2 3">
    <name type="scientific">Candidatus Monoglobus merdigallinarum</name>
    <dbReference type="NCBI Taxonomy" id="2838698"/>
    <lineage>
        <taxon>Bacteria</taxon>
        <taxon>Bacillati</taxon>
        <taxon>Bacillota</taxon>
        <taxon>Clostridia</taxon>
        <taxon>Monoglobales</taxon>
        <taxon>Monoglobaceae</taxon>
        <taxon>Monoglobus</taxon>
    </lineage>
</organism>
<dbReference type="AlphaFoldDB" id="A0A9D1TLY6"/>
<evidence type="ECO:0000313" key="3">
    <source>
        <dbReference type="Proteomes" id="UP000824162"/>
    </source>
</evidence>